<keyword evidence="3" id="KW-1185">Reference proteome</keyword>
<evidence type="ECO:0000256" key="1">
    <source>
        <dbReference type="SAM" id="SignalP"/>
    </source>
</evidence>
<evidence type="ECO:0000313" key="2">
    <source>
        <dbReference type="EMBL" id="RPA87563.1"/>
    </source>
</evidence>
<gene>
    <name evidence="2" type="ORF">BJ508DRAFT_61934</name>
</gene>
<dbReference type="EMBL" id="ML119646">
    <property type="protein sequence ID" value="RPA87563.1"/>
    <property type="molecule type" value="Genomic_DNA"/>
</dbReference>
<organism evidence="2 3">
    <name type="scientific">Ascobolus immersus RN42</name>
    <dbReference type="NCBI Taxonomy" id="1160509"/>
    <lineage>
        <taxon>Eukaryota</taxon>
        <taxon>Fungi</taxon>
        <taxon>Dikarya</taxon>
        <taxon>Ascomycota</taxon>
        <taxon>Pezizomycotina</taxon>
        <taxon>Pezizomycetes</taxon>
        <taxon>Pezizales</taxon>
        <taxon>Ascobolaceae</taxon>
        <taxon>Ascobolus</taxon>
    </lineage>
</organism>
<evidence type="ECO:0000313" key="3">
    <source>
        <dbReference type="Proteomes" id="UP000275078"/>
    </source>
</evidence>
<keyword evidence="1" id="KW-0732">Signal</keyword>
<dbReference type="Proteomes" id="UP000275078">
    <property type="component" value="Unassembled WGS sequence"/>
</dbReference>
<dbReference type="AlphaFoldDB" id="A0A3N4IN50"/>
<name>A0A3N4IN50_ASCIM</name>
<reference evidence="2 3" key="1">
    <citation type="journal article" date="2018" name="Nat. Ecol. Evol.">
        <title>Pezizomycetes genomes reveal the molecular basis of ectomycorrhizal truffle lifestyle.</title>
        <authorList>
            <person name="Murat C."/>
            <person name="Payen T."/>
            <person name="Noel B."/>
            <person name="Kuo A."/>
            <person name="Morin E."/>
            <person name="Chen J."/>
            <person name="Kohler A."/>
            <person name="Krizsan K."/>
            <person name="Balestrini R."/>
            <person name="Da Silva C."/>
            <person name="Montanini B."/>
            <person name="Hainaut M."/>
            <person name="Levati E."/>
            <person name="Barry K.W."/>
            <person name="Belfiori B."/>
            <person name="Cichocki N."/>
            <person name="Clum A."/>
            <person name="Dockter R.B."/>
            <person name="Fauchery L."/>
            <person name="Guy J."/>
            <person name="Iotti M."/>
            <person name="Le Tacon F."/>
            <person name="Lindquist E.A."/>
            <person name="Lipzen A."/>
            <person name="Malagnac F."/>
            <person name="Mello A."/>
            <person name="Molinier V."/>
            <person name="Miyauchi S."/>
            <person name="Poulain J."/>
            <person name="Riccioni C."/>
            <person name="Rubini A."/>
            <person name="Sitrit Y."/>
            <person name="Splivallo R."/>
            <person name="Traeger S."/>
            <person name="Wang M."/>
            <person name="Zifcakova L."/>
            <person name="Wipf D."/>
            <person name="Zambonelli A."/>
            <person name="Paolocci F."/>
            <person name="Nowrousian M."/>
            <person name="Ottonello S."/>
            <person name="Baldrian P."/>
            <person name="Spatafora J.W."/>
            <person name="Henrissat B."/>
            <person name="Nagy L.G."/>
            <person name="Aury J.M."/>
            <person name="Wincker P."/>
            <person name="Grigoriev I.V."/>
            <person name="Bonfante P."/>
            <person name="Martin F.M."/>
        </authorList>
    </citation>
    <scope>NUCLEOTIDE SEQUENCE [LARGE SCALE GENOMIC DNA]</scope>
    <source>
        <strain evidence="2 3">RN42</strain>
    </source>
</reference>
<feature type="signal peptide" evidence="1">
    <location>
        <begin position="1"/>
        <end position="24"/>
    </location>
</feature>
<accession>A0A3N4IN50</accession>
<proteinExistence type="predicted"/>
<sequence>MNIVALRGSWCLLVFANTRTLAQAESFYQKGSDLDSSGLGFIIDQISTQNLESPLQTPSSQAERIPITESCSQAWC</sequence>
<feature type="chain" id="PRO_5018106650" evidence="1">
    <location>
        <begin position="25"/>
        <end position="76"/>
    </location>
</feature>
<protein>
    <submittedName>
        <fullName evidence="2">Uncharacterized protein</fullName>
    </submittedName>
</protein>